<evidence type="ECO:0000313" key="3">
    <source>
        <dbReference type="Proteomes" id="UP000596742"/>
    </source>
</evidence>
<evidence type="ECO:0000313" key="2">
    <source>
        <dbReference type="EMBL" id="VDI76848.1"/>
    </source>
</evidence>
<keyword evidence="3" id="KW-1185">Reference proteome</keyword>
<evidence type="ECO:0000256" key="1">
    <source>
        <dbReference type="SAM" id="Coils"/>
    </source>
</evidence>
<keyword evidence="1" id="KW-0175">Coiled coil</keyword>
<proteinExistence type="predicted"/>
<feature type="coiled-coil region" evidence="1">
    <location>
        <begin position="672"/>
        <end position="699"/>
    </location>
</feature>
<comment type="caution">
    <text evidence="2">The sequence shown here is derived from an EMBL/GenBank/DDBJ whole genome shotgun (WGS) entry which is preliminary data.</text>
</comment>
<dbReference type="OrthoDB" id="6132224at2759"/>
<protein>
    <submittedName>
        <fullName evidence="2">Uncharacterized protein</fullName>
    </submittedName>
</protein>
<gene>
    <name evidence="2" type="ORF">MGAL_10B005591</name>
</gene>
<sequence>FSISKWKNERGLDENDSLDSIAASELLEHLGLSYYLLSVRCNNFSDLYSPSINGWKSLCTDDEDLPALSGEITCNMGYTCDTVSCCVDVEDLGRTMEVSLSIDHCNRKLTLQLERLSEEISLVDYTWGTLMRHELVGVLRTEIVIYNLAAENSYMVYFNILVCLEANGTCSVNEVILDGRKIIKDICDRSKENEFSLGTWLEEKNSPKYGGYLLEWAEVQLKQDLKIDQFLKTAPCYVYYFYNYNGCENADVKVIPIDHHSSYSCFISENCQSVQCCVNLPTLNTKVTTVFRIIQCRNNLRLEIDNLVHDIKLSEVSYGNLYTFGLLGIVNIKYMIETPSLDTFSLTLNISVCMEPNNDCEFEIEIFKDVVVDQQSCDQAPGFLNPSFSLEDWLVSRNTDLGNITDITANDLMTELGLSDYMGWSNICDVNLMPYNGSVNGWKNECTNITAPFKLNESVVCHITETCDRVTCCAEIPVLKRYIYASVNLRTCDYLLDVDIEENHFEFNLINYEWGKQEKVKIHGVLQLVYAIHHIPSLKLFSMDMKIKACFEGNSSVCLYDYTVMENSQLLYSECDPTVERAPFKDKVVTENIGDTFQYNYSLSSGFDSSKYTVTVDLQVCYLADGFCKTYVLVDYTDFACSSLKRKKRRRRATTEPKVSDFKTGMRSLIKRKASSKEIKEYIDEVKKYENNLVQQNLKGVVLPDTDTKTGSKSAMKALGWNNPATIPLSVDTKASESVTGGDVIQSMLGATFDIPGRTNQAFVVGQGLTNAGVRLLGQKLANMTIGDIENLLDVKNVDPVEVSKLIDELRDLFKALLSEFLTEIVGGDSDFFQSEDLDMMGEIPLPSRSKTVEYGSKMVIASIVTLHFKVGAGIYFGVDLRVGVNIMGMKAIGEITPYTGILVYGEVGIGILIIFANLRLEGYIMELRFPTRGELIFKKFPLDVGIVMDLEMIPIRIKLKVLITLEIIWSITLYKATLWEYSSPSITQNILNNRKDEKDKTSPVITEFIDKPGTERKRSTANCLVRQILDQDYTEPQFEISIHAGDDRSGVRLYLDVGTVPGGRDVLNTRELAGPATILSEVLKASGVPLYFTVTAENDSGQKSKASCDLSTYDITPPGGRFDEDYKTTSNPSVIKASVTVYEDSELVETKVAMGYGKDIWGEQIVPWQDVELDQSNINHITAGNWYM</sequence>
<dbReference type="PANTHER" id="PTHR16897">
    <property type="entry name" value="OS10G0105400 PROTEIN"/>
    <property type="match status" value="1"/>
</dbReference>
<reference evidence="2" key="1">
    <citation type="submission" date="2018-11" db="EMBL/GenBank/DDBJ databases">
        <authorList>
            <person name="Alioto T."/>
            <person name="Alioto T."/>
        </authorList>
    </citation>
    <scope>NUCLEOTIDE SEQUENCE</scope>
</reference>
<dbReference type="PANTHER" id="PTHR16897:SF2">
    <property type="entry name" value="OS03G0226600 PROTEIN"/>
    <property type="match status" value="1"/>
</dbReference>
<dbReference type="EMBL" id="UYJE01009791">
    <property type="protein sequence ID" value="VDI76848.1"/>
    <property type="molecule type" value="Genomic_DNA"/>
</dbReference>
<organism evidence="2 3">
    <name type="scientific">Mytilus galloprovincialis</name>
    <name type="common">Mediterranean mussel</name>
    <dbReference type="NCBI Taxonomy" id="29158"/>
    <lineage>
        <taxon>Eukaryota</taxon>
        <taxon>Metazoa</taxon>
        <taxon>Spiralia</taxon>
        <taxon>Lophotrochozoa</taxon>
        <taxon>Mollusca</taxon>
        <taxon>Bivalvia</taxon>
        <taxon>Autobranchia</taxon>
        <taxon>Pteriomorphia</taxon>
        <taxon>Mytilida</taxon>
        <taxon>Mytiloidea</taxon>
        <taxon>Mytilidae</taxon>
        <taxon>Mytilinae</taxon>
        <taxon>Mytilus</taxon>
    </lineage>
</organism>
<dbReference type="Proteomes" id="UP000596742">
    <property type="component" value="Unassembled WGS sequence"/>
</dbReference>
<dbReference type="AlphaFoldDB" id="A0A8B6HAZ5"/>
<accession>A0A8B6HAZ5</accession>
<feature type="non-terminal residue" evidence="2">
    <location>
        <position position="1189"/>
    </location>
</feature>
<name>A0A8B6HAZ5_MYTGA</name>